<reference evidence="1 2" key="1">
    <citation type="submission" date="2015-04" db="EMBL/GenBank/DDBJ databases">
        <authorList>
            <person name="Syromyatnikov M.Y."/>
            <person name="Popov V.N."/>
        </authorList>
    </citation>
    <scope>NUCLEOTIDE SEQUENCE [LARGE SCALE GENOMIC DNA]</scope>
</reference>
<evidence type="ECO:0000313" key="1">
    <source>
        <dbReference type="EMBL" id="CRK96504.1"/>
    </source>
</evidence>
<dbReference type="Proteomes" id="UP000183832">
    <property type="component" value="Unassembled WGS sequence"/>
</dbReference>
<proteinExistence type="predicted"/>
<protein>
    <submittedName>
        <fullName evidence="1">CLUMA_CG010125, isoform A</fullName>
    </submittedName>
</protein>
<dbReference type="AlphaFoldDB" id="A0A1J1I8B1"/>
<sequence>MNIKELDMWKVTTPEVVSRLHDYRKTHLRTIIVGNSCNEKMDRVELLLVLIRGLHNKSFALLKLNNFVEKLKKFFSVNM</sequence>
<keyword evidence="2" id="KW-1185">Reference proteome</keyword>
<accession>A0A1J1I8B1</accession>
<name>A0A1J1I8B1_9DIPT</name>
<gene>
    <name evidence="1" type="ORF">CLUMA_CG010125</name>
</gene>
<organism evidence="1 2">
    <name type="scientific">Clunio marinus</name>
    <dbReference type="NCBI Taxonomy" id="568069"/>
    <lineage>
        <taxon>Eukaryota</taxon>
        <taxon>Metazoa</taxon>
        <taxon>Ecdysozoa</taxon>
        <taxon>Arthropoda</taxon>
        <taxon>Hexapoda</taxon>
        <taxon>Insecta</taxon>
        <taxon>Pterygota</taxon>
        <taxon>Neoptera</taxon>
        <taxon>Endopterygota</taxon>
        <taxon>Diptera</taxon>
        <taxon>Nematocera</taxon>
        <taxon>Chironomoidea</taxon>
        <taxon>Chironomidae</taxon>
        <taxon>Clunio</taxon>
    </lineage>
</organism>
<dbReference type="EMBL" id="CVRI01000044">
    <property type="protein sequence ID" value="CRK96504.1"/>
    <property type="molecule type" value="Genomic_DNA"/>
</dbReference>
<evidence type="ECO:0000313" key="2">
    <source>
        <dbReference type="Proteomes" id="UP000183832"/>
    </source>
</evidence>